<feature type="signal peptide" evidence="1">
    <location>
        <begin position="1"/>
        <end position="18"/>
    </location>
</feature>
<name>A0A9P6NNP9_9BASI</name>
<keyword evidence="1" id="KW-0732">Signal</keyword>
<proteinExistence type="predicted"/>
<evidence type="ECO:0000313" key="2">
    <source>
        <dbReference type="EMBL" id="KAG0147482.1"/>
    </source>
</evidence>
<organism evidence="2 3">
    <name type="scientific">Cronartium quercuum f. sp. fusiforme G11</name>
    <dbReference type="NCBI Taxonomy" id="708437"/>
    <lineage>
        <taxon>Eukaryota</taxon>
        <taxon>Fungi</taxon>
        <taxon>Dikarya</taxon>
        <taxon>Basidiomycota</taxon>
        <taxon>Pucciniomycotina</taxon>
        <taxon>Pucciniomycetes</taxon>
        <taxon>Pucciniales</taxon>
        <taxon>Coleosporiaceae</taxon>
        <taxon>Cronartium</taxon>
    </lineage>
</organism>
<dbReference type="Proteomes" id="UP000886653">
    <property type="component" value="Unassembled WGS sequence"/>
</dbReference>
<comment type="caution">
    <text evidence="2">The sequence shown here is derived from an EMBL/GenBank/DDBJ whole genome shotgun (WGS) entry which is preliminary data.</text>
</comment>
<sequence length="358" mass="39848">MGHLALLLQTLLFYSLSSIFVTTTPIPRPAFLASAGHGADGIVDVGRLATGAAGVSDDVKSMASVASTAQRASEGLGASEDVALTTQKLRNVGSSSKADESSKFKEVNVKEVALKTESEPKPKTAAEVREHAAKTEAAVGQRLEEIAKTHKGHHTLGFIRWTRAESGVQTPYEKLTMMFQKMKMARGQLRANYHAHKAEVFAVAGDQAKVAHHLQEFNRLHKANALLRERWAVKLGAVYNIEGGSWSRWYKLFRWFKGQRPKDLKKNFNDIPATSKKFYLMDEVKATKKAKQLEISKLRAVTYSGLKNSYPKMIKVMNKIKNLYLKVQNLISKGWKYLNKKFDFTNGSTKVIPKVPEA</sequence>
<dbReference type="AlphaFoldDB" id="A0A9P6NNP9"/>
<dbReference type="EMBL" id="MU167247">
    <property type="protein sequence ID" value="KAG0147482.1"/>
    <property type="molecule type" value="Genomic_DNA"/>
</dbReference>
<evidence type="ECO:0000313" key="3">
    <source>
        <dbReference type="Proteomes" id="UP000886653"/>
    </source>
</evidence>
<feature type="chain" id="PRO_5040168908" evidence="1">
    <location>
        <begin position="19"/>
        <end position="358"/>
    </location>
</feature>
<protein>
    <submittedName>
        <fullName evidence="2">Uncharacterized protein</fullName>
    </submittedName>
</protein>
<evidence type="ECO:0000256" key="1">
    <source>
        <dbReference type="SAM" id="SignalP"/>
    </source>
</evidence>
<reference evidence="2" key="1">
    <citation type="submission" date="2013-11" db="EMBL/GenBank/DDBJ databases">
        <title>Genome sequence of the fusiform rust pathogen reveals effectors for host alternation and coevolution with pine.</title>
        <authorList>
            <consortium name="DOE Joint Genome Institute"/>
            <person name="Smith K."/>
            <person name="Pendleton A."/>
            <person name="Kubisiak T."/>
            <person name="Anderson C."/>
            <person name="Salamov A."/>
            <person name="Aerts A."/>
            <person name="Riley R."/>
            <person name="Clum A."/>
            <person name="Lindquist E."/>
            <person name="Ence D."/>
            <person name="Campbell M."/>
            <person name="Kronenberg Z."/>
            <person name="Feau N."/>
            <person name="Dhillon B."/>
            <person name="Hamelin R."/>
            <person name="Burleigh J."/>
            <person name="Smith J."/>
            <person name="Yandell M."/>
            <person name="Nelson C."/>
            <person name="Grigoriev I."/>
            <person name="Davis J."/>
        </authorList>
    </citation>
    <scope>NUCLEOTIDE SEQUENCE</scope>
    <source>
        <strain evidence="2">G11</strain>
    </source>
</reference>
<keyword evidence="3" id="KW-1185">Reference proteome</keyword>
<accession>A0A9P6NNP9</accession>
<gene>
    <name evidence="2" type="ORF">CROQUDRAFT_132502</name>
</gene>